<evidence type="ECO:0000313" key="1">
    <source>
        <dbReference type="EMBL" id="AMD43512.1"/>
    </source>
</evidence>
<protein>
    <submittedName>
        <fullName evidence="1">Uncharacterized protein</fullName>
    </submittedName>
</protein>
<gene>
    <name evidence="1" type="ORF">ZC08_053</name>
</gene>
<dbReference type="Gene3D" id="1.10.260.40">
    <property type="entry name" value="lambda repressor-like DNA-binding domains"/>
    <property type="match status" value="1"/>
</dbReference>
<reference evidence="1 2" key="1">
    <citation type="journal article" date="2017" name="BMC Genomics">
        <title>Three novel Pseudomonas phages isolated from composting provide insights into the evolution and diversity of tailed phages.</title>
        <authorList>
            <person name="Amgarten D."/>
            <person name="Martins L.F."/>
            <person name="Lombardi K.C."/>
            <person name="Antunes L.P."/>
            <person name="de Souza A.P.S."/>
            <person name="Nicastro G.G."/>
            <person name="Kitajima E.W."/>
            <person name="Quaggio R.B."/>
            <person name="Upton C."/>
            <person name="Setubal J.C."/>
            <person name="da Silva A.M."/>
        </authorList>
    </citation>
    <scope>NUCLEOTIDE SEQUENCE [LARGE SCALE GENOMIC DNA]</scope>
</reference>
<dbReference type="SUPFAM" id="SSF47413">
    <property type="entry name" value="lambda repressor-like DNA-binding domains"/>
    <property type="match status" value="1"/>
</dbReference>
<evidence type="ECO:0000313" key="2">
    <source>
        <dbReference type="Proteomes" id="UP000225746"/>
    </source>
</evidence>
<dbReference type="EMBL" id="KU356691">
    <property type="protein sequence ID" value="AMD43512.1"/>
    <property type="molecule type" value="Genomic_DNA"/>
</dbReference>
<dbReference type="GO" id="GO:0003677">
    <property type="term" value="F:DNA binding"/>
    <property type="evidence" value="ECO:0007669"/>
    <property type="project" value="InterPro"/>
</dbReference>
<keyword evidence="2" id="KW-1185">Reference proteome</keyword>
<dbReference type="Proteomes" id="UP000225746">
    <property type="component" value="Segment"/>
</dbReference>
<accession>A0A1L2C9D3</accession>
<organism evidence="1 2">
    <name type="scientific">Pseudomonas phage ZC08</name>
    <dbReference type="NCBI Taxonomy" id="1622116"/>
    <lineage>
        <taxon>Viruses</taxon>
        <taxon>Duplodnaviria</taxon>
        <taxon>Heunggongvirae</taxon>
        <taxon>Uroviricota</taxon>
        <taxon>Caudoviricetes</taxon>
        <taxon>Schitoviridae</taxon>
        <taxon>Zicotriavirus</taxon>
        <taxon>Zicotriavirus ZC08</taxon>
    </lineage>
</organism>
<name>A0A1L2C9D3_9CAUD</name>
<sequence length="62" mass="6983">MINTTLLVTRLNARCLQIVAEESGVSYSCLSNIRHGRTKLPQHRTLLKLLPVLGLKLEIKND</sequence>
<dbReference type="InterPro" id="IPR010982">
    <property type="entry name" value="Lambda_DNA-bd_dom_sf"/>
</dbReference>
<proteinExistence type="predicted"/>